<comment type="caution">
    <text evidence="2">The sequence shown here is derived from an EMBL/GenBank/DDBJ whole genome shotgun (WGS) entry which is preliminary data.</text>
</comment>
<evidence type="ECO:0000259" key="1">
    <source>
        <dbReference type="Pfam" id="PF00535"/>
    </source>
</evidence>
<dbReference type="InterPro" id="IPR001173">
    <property type="entry name" value="Glyco_trans_2-like"/>
</dbReference>
<name>A0A9D7FHW1_9RHOO</name>
<evidence type="ECO:0000313" key="2">
    <source>
        <dbReference type="EMBL" id="MBK7425445.1"/>
    </source>
</evidence>
<dbReference type="GO" id="GO:0016758">
    <property type="term" value="F:hexosyltransferase activity"/>
    <property type="evidence" value="ECO:0007669"/>
    <property type="project" value="UniProtKB-ARBA"/>
</dbReference>
<dbReference type="Gene3D" id="3.90.550.10">
    <property type="entry name" value="Spore Coat Polysaccharide Biosynthesis Protein SpsA, Chain A"/>
    <property type="match status" value="1"/>
</dbReference>
<dbReference type="AlphaFoldDB" id="A0A9D7FHW1"/>
<feature type="domain" description="Glycosyltransferase 2-like" evidence="1">
    <location>
        <begin position="8"/>
        <end position="181"/>
    </location>
</feature>
<dbReference type="SUPFAM" id="SSF53448">
    <property type="entry name" value="Nucleotide-diphospho-sugar transferases"/>
    <property type="match status" value="1"/>
</dbReference>
<accession>A0A9D7FHW1</accession>
<organism evidence="2 3">
    <name type="scientific">Candidatus Propionivibrio dominans</name>
    <dbReference type="NCBI Taxonomy" id="2954373"/>
    <lineage>
        <taxon>Bacteria</taxon>
        <taxon>Pseudomonadati</taxon>
        <taxon>Pseudomonadota</taxon>
        <taxon>Betaproteobacteria</taxon>
        <taxon>Rhodocyclales</taxon>
        <taxon>Rhodocyclaceae</taxon>
        <taxon>Propionivibrio</taxon>
    </lineage>
</organism>
<dbReference type="Pfam" id="PF00535">
    <property type="entry name" value="Glycos_transf_2"/>
    <property type="match status" value="1"/>
</dbReference>
<protein>
    <submittedName>
        <fullName evidence="2">Glycosyltransferase</fullName>
    </submittedName>
</protein>
<proteinExistence type="predicted"/>
<dbReference type="InterPro" id="IPR029044">
    <property type="entry name" value="Nucleotide-diphossugar_trans"/>
</dbReference>
<dbReference type="EMBL" id="JADJNC010000067">
    <property type="protein sequence ID" value="MBK7425445.1"/>
    <property type="molecule type" value="Genomic_DNA"/>
</dbReference>
<dbReference type="Proteomes" id="UP000886602">
    <property type="component" value="Unassembled WGS sequence"/>
</dbReference>
<evidence type="ECO:0000313" key="3">
    <source>
        <dbReference type="Proteomes" id="UP000886602"/>
    </source>
</evidence>
<dbReference type="PANTHER" id="PTHR22916:SF3">
    <property type="entry name" value="UDP-GLCNAC:BETAGAL BETA-1,3-N-ACETYLGLUCOSAMINYLTRANSFERASE-LIKE PROTEIN 1"/>
    <property type="match status" value="1"/>
</dbReference>
<reference evidence="2" key="1">
    <citation type="submission" date="2020-10" db="EMBL/GenBank/DDBJ databases">
        <title>Connecting structure to function with the recovery of over 1000 high-quality activated sludge metagenome-assembled genomes encoding full-length rRNA genes using long-read sequencing.</title>
        <authorList>
            <person name="Singleton C.M."/>
            <person name="Petriglieri F."/>
            <person name="Kristensen J.M."/>
            <person name="Kirkegaard R.H."/>
            <person name="Michaelsen T.Y."/>
            <person name="Andersen M.H."/>
            <person name="Karst S.M."/>
            <person name="Dueholm M.S."/>
            <person name="Nielsen P.H."/>
            <person name="Albertsen M."/>
        </authorList>
    </citation>
    <scope>NUCLEOTIDE SEQUENCE</scope>
    <source>
        <strain evidence="2">EsbW_18-Q3-R4-48_MAXAC.044</strain>
    </source>
</reference>
<dbReference type="PANTHER" id="PTHR22916">
    <property type="entry name" value="GLYCOSYLTRANSFERASE"/>
    <property type="match status" value="1"/>
</dbReference>
<sequence length="308" mass="35508">MIKPQLVSIAIPTYNHGAFIEACLASVCAQTYPELELILIDDGSQDDTFEIAQRFLEPHRQRFRRVVLERQENQGVSANSNACIQACQGEWVHLLGSDDVLHPNKVERLQQSIEEWNCPGLALVHADCNYIGEDGRIITRAKQKSRPDPGPDTQAYRWLFLGEHYIFNPTIALRREIFIAIGGFDRTLPLEDLDCWLRLAVHHAIARVPEVLASYRKHPGNSSRRRLKMLAAHFNTYAKFLIQHPGLISDEAIGKHFRRNVWRFWRRIRKQKPWLLPRVVVSIMKSRWQTPEAEDYAHFGTTLDKASA</sequence>
<gene>
    <name evidence="2" type="ORF">IPJ48_21475</name>
</gene>